<proteinExistence type="inferred from homology"/>
<dbReference type="PANTHER" id="PTHR43334:SF1">
    <property type="entry name" value="3-HYDROXYPROPIONATE--COA LIGASE [ADP-FORMING]"/>
    <property type="match status" value="1"/>
</dbReference>
<dbReference type="PROSITE" id="PS50975">
    <property type="entry name" value="ATP_GRASP"/>
    <property type="match status" value="1"/>
</dbReference>
<dbReference type="eggNOG" id="COG1042">
    <property type="taxonomic scope" value="Bacteria"/>
</dbReference>
<dbReference type="GO" id="GO:0005524">
    <property type="term" value="F:ATP binding"/>
    <property type="evidence" value="ECO:0007669"/>
    <property type="project" value="UniProtKB-UniRule"/>
</dbReference>
<dbReference type="InterPro" id="IPR013815">
    <property type="entry name" value="ATP_grasp_subdomain_1"/>
</dbReference>
<dbReference type="eggNOG" id="COG0456">
    <property type="taxonomic scope" value="Bacteria"/>
</dbReference>
<dbReference type="Gene3D" id="3.30.470.20">
    <property type="entry name" value="ATP-grasp fold, B domain"/>
    <property type="match status" value="1"/>
</dbReference>
<evidence type="ECO:0000259" key="7">
    <source>
        <dbReference type="PROSITE" id="PS51186"/>
    </source>
</evidence>
<dbReference type="PROSITE" id="PS51186">
    <property type="entry name" value="GNAT"/>
    <property type="match status" value="1"/>
</dbReference>
<name>A2SHI2_METPP</name>
<dbReference type="PANTHER" id="PTHR43334">
    <property type="entry name" value="ACETATE--COA LIGASE [ADP-FORMING]"/>
    <property type="match status" value="1"/>
</dbReference>
<evidence type="ECO:0000256" key="1">
    <source>
        <dbReference type="ARBA" id="ARBA00022598"/>
    </source>
</evidence>
<dbReference type="STRING" id="420662.Mpe_A2065"/>
<dbReference type="InterPro" id="IPR032875">
    <property type="entry name" value="Succ_CoA_lig_flav_dom"/>
</dbReference>
<dbReference type="eggNOG" id="COG0045">
    <property type="taxonomic scope" value="Bacteria"/>
</dbReference>
<dbReference type="EMBL" id="CP000555">
    <property type="protein sequence ID" value="ABM95021.1"/>
    <property type="molecule type" value="Genomic_DNA"/>
</dbReference>
<keyword evidence="2 5" id="KW-0547">Nucleotide-binding</keyword>
<dbReference type="GO" id="GO:0016747">
    <property type="term" value="F:acyltransferase activity, transferring groups other than amino-acyl groups"/>
    <property type="evidence" value="ECO:0007669"/>
    <property type="project" value="InterPro"/>
</dbReference>
<feature type="domain" description="N-acetyltransferase" evidence="7">
    <location>
        <begin position="728"/>
        <end position="884"/>
    </location>
</feature>
<dbReference type="Gene3D" id="3.30.1490.20">
    <property type="entry name" value="ATP-grasp fold, A domain"/>
    <property type="match status" value="1"/>
</dbReference>
<reference evidence="8 9" key="1">
    <citation type="journal article" date="2007" name="J. Bacteriol.">
        <title>Whole-genome analysis of the methyl tert-butyl ether-degrading beta-proteobacterium Methylibium petroleiphilum PM1.</title>
        <authorList>
            <person name="Kane S.R."/>
            <person name="Chakicherla A.Y."/>
            <person name="Chain P.S.G."/>
            <person name="Schmidt R."/>
            <person name="Shin M.W."/>
            <person name="Legler T.C."/>
            <person name="Scow K.M."/>
            <person name="Larimer F.W."/>
            <person name="Lucas S.M."/>
            <person name="Richardson P.M."/>
            <person name="Hristova K.R."/>
        </authorList>
    </citation>
    <scope>NUCLEOTIDE SEQUENCE [LARGE SCALE GENOMIC DNA]</scope>
    <source>
        <strain evidence="9">ATCC BAA-1232 / LMG 22953 / PM1</strain>
    </source>
</reference>
<accession>A2SHI2</accession>
<evidence type="ECO:0000256" key="5">
    <source>
        <dbReference type="PROSITE-ProRule" id="PRU00409"/>
    </source>
</evidence>
<dbReference type="KEGG" id="mpt:Mpe_A2065"/>
<feature type="domain" description="ATP-grasp" evidence="6">
    <location>
        <begin position="489"/>
        <end position="526"/>
    </location>
</feature>
<dbReference type="Pfam" id="PF19045">
    <property type="entry name" value="Ligase_CoA_2"/>
    <property type="match status" value="1"/>
</dbReference>
<dbReference type="Pfam" id="PF13607">
    <property type="entry name" value="Succ_CoA_lig"/>
    <property type="match status" value="1"/>
</dbReference>
<dbReference type="SUPFAM" id="SSF51735">
    <property type="entry name" value="NAD(P)-binding Rossmann-fold domains"/>
    <property type="match status" value="1"/>
</dbReference>
<dbReference type="InterPro" id="IPR003781">
    <property type="entry name" value="CoA-bd"/>
</dbReference>
<dbReference type="InterPro" id="IPR051538">
    <property type="entry name" value="Acyl-CoA_Synth/Transferase"/>
</dbReference>
<evidence type="ECO:0000256" key="2">
    <source>
        <dbReference type="ARBA" id="ARBA00022741"/>
    </source>
</evidence>
<dbReference type="InterPro" id="IPR036291">
    <property type="entry name" value="NAD(P)-bd_dom_sf"/>
</dbReference>
<evidence type="ECO:0000259" key="6">
    <source>
        <dbReference type="PROSITE" id="PS50975"/>
    </source>
</evidence>
<dbReference type="Gene3D" id="3.40.630.30">
    <property type="match status" value="1"/>
</dbReference>
<dbReference type="Pfam" id="PF13302">
    <property type="entry name" value="Acetyltransf_3"/>
    <property type="match status" value="1"/>
</dbReference>
<dbReference type="GO" id="GO:0046872">
    <property type="term" value="F:metal ion binding"/>
    <property type="evidence" value="ECO:0007669"/>
    <property type="project" value="InterPro"/>
</dbReference>
<evidence type="ECO:0000313" key="8">
    <source>
        <dbReference type="EMBL" id="ABM95021.1"/>
    </source>
</evidence>
<dbReference type="Pfam" id="PF13380">
    <property type="entry name" value="CoA_binding_2"/>
    <property type="match status" value="1"/>
</dbReference>
<dbReference type="InterPro" id="IPR016102">
    <property type="entry name" value="Succinyl-CoA_synth-like"/>
</dbReference>
<keyword evidence="9" id="KW-1185">Reference proteome</keyword>
<dbReference type="SUPFAM" id="SSF52210">
    <property type="entry name" value="Succinyl-CoA synthetase domains"/>
    <property type="match status" value="2"/>
</dbReference>
<dbReference type="InterPro" id="IPR016181">
    <property type="entry name" value="Acyl_CoA_acyltransferase"/>
</dbReference>
<organism evidence="8 9">
    <name type="scientific">Methylibium petroleiphilum (strain ATCC BAA-1232 / LMG 22953 / PM1)</name>
    <dbReference type="NCBI Taxonomy" id="420662"/>
    <lineage>
        <taxon>Bacteria</taxon>
        <taxon>Pseudomonadati</taxon>
        <taxon>Pseudomonadota</taxon>
        <taxon>Betaproteobacteria</taxon>
        <taxon>Burkholderiales</taxon>
        <taxon>Sphaerotilaceae</taxon>
        <taxon>Methylibium</taxon>
    </lineage>
</organism>
<gene>
    <name evidence="8" type="ordered locus">Mpe_A2065</name>
</gene>
<dbReference type="FunFam" id="3.30.1490.20:FF:000020">
    <property type="entry name" value="Protein lysine acetyltransferase"/>
    <property type="match status" value="1"/>
</dbReference>
<evidence type="ECO:0000256" key="4">
    <source>
        <dbReference type="ARBA" id="ARBA00060888"/>
    </source>
</evidence>
<dbReference type="SUPFAM" id="SSF56059">
    <property type="entry name" value="Glutathione synthetase ATP-binding domain-like"/>
    <property type="match status" value="1"/>
</dbReference>
<evidence type="ECO:0000313" key="9">
    <source>
        <dbReference type="Proteomes" id="UP000000366"/>
    </source>
</evidence>
<keyword evidence="3 5" id="KW-0067">ATP-binding</keyword>
<dbReference type="SMART" id="SM00881">
    <property type="entry name" value="CoA_binding"/>
    <property type="match status" value="1"/>
</dbReference>
<dbReference type="Proteomes" id="UP000000366">
    <property type="component" value="Chromosome"/>
</dbReference>
<dbReference type="SUPFAM" id="SSF55729">
    <property type="entry name" value="Acyl-CoA N-acyltransferases (Nat)"/>
    <property type="match status" value="1"/>
</dbReference>
<dbReference type="Gene3D" id="3.40.50.261">
    <property type="entry name" value="Succinyl-CoA synthetase domains"/>
    <property type="match status" value="2"/>
</dbReference>
<dbReference type="InterPro" id="IPR011761">
    <property type="entry name" value="ATP-grasp"/>
</dbReference>
<sequence>MTVRNLDALLRPSSVAVIGASDRIGSVGGTVWRNLRAGGFQGPVLAVNPHHAVLDGQPVVPNIGALLVVPDLAVLCTPPETLPPLVAELGARGTRAAIVMTAGLDAMRKQALLDAARPHLLRVLGPNCLGLLTPAIGLNASFAHADALPGDIAFVSQSGALVTAVLDWARSRRLGFSHLVSLGEHADVDFGDLLDYLASDPQTRSILLYIESIESPRKFMSAARAAARNKPVVVVKAGRAGNGIHAAASHTGALAGSDVVFDAAIRRAGMLRVDTLQELFTAAETLARFRGGHDGTLTIVTNGGGAGVMAADAASLAGIPLRELGPELLSRLDAGLPATWSHANPIDIIGDAPVHRYTDTLRALLADRDTGAVLFLHAPTAIVRSDDIARACAPIVRPDADRVMACWLGDAAVTDARRIFEEAGVADYATPEEAVHAFASVVTYRRNQALLTEAPTASENGPPAVDVARTVIARALDAGREMLDESEAKAVLVAYGIPVVKTLAVDASADAAEDAARTLGYPVALKIRSRDISHKSDVGGVALDLCDGAAVRDATDSMLSRIRGSRPQARIDGFTVQAMGKRPLAQELIVGASIDPLFGPVILFGQGGTAVEVLADRAVALPPLNRVLAHEAIGRTRVAKLLAGYRDHPPAKLDAIADVLVAVSQMLADLPQIAELDINPLWADADGVLTLDARLRVSRKQCAGAQRFAIAPYPAELAETVAWRGRELLLRPIRPEDEARHRAFFEQVEPRDLRLRFFSSRRELPRSELARLVQIDYAREMAFIALLAPARGGAPETVGVVRVVCDPDNVEAELAILVRSDLKHQGLGHLLLDKAIRHLRGHGTQRVVADVLHENAAMRELARSHGFTAEPGQDSTASMRLVRELAADRGAPITVHP</sequence>
<dbReference type="AlphaFoldDB" id="A2SHI2"/>
<dbReference type="GO" id="GO:0043758">
    <property type="term" value="F:acetate-CoA ligase (ADP-forming) activity"/>
    <property type="evidence" value="ECO:0007669"/>
    <property type="project" value="InterPro"/>
</dbReference>
<protein>
    <submittedName>
        <fullName evidence="8">Uncharacterized protein</fullName>
    </submittedName>
</protein>
<dbReference type="Pfam" id="PF13549">
    <property type="entry name" value="ATP-grasp_5"/>
    <property type="match status" value="1"/>
</dbReference>
<dbReference type="InterPro" id="IPR000182">
    <property type="entry name" value="GNAT_dom"/>
</dbReference>
<dbReference type="Gene3D" id="3.40.50.720">
    <property type="entry name" value="NAD(P)-binding Rossmann-like Domain"/>
    <property type="match status" value="1"/>
</dbReference>
<evidence type="ECO:0000256" key="3">
    <source>
        <dbReference type="ARBA" id="ARBA00022840"/>
    </source>
</evidence>
<dbReference type="InterPro" id="IPR043938">
    <property type="entry name" value="Ligase_CoA_dom"/>
</dbReference>
<comment type="similarity">
    <text evidence="4">In the N-terminal section; belongs to the acetate CoA ligase alpha subunit family.</text>
</comment>
<keyword evidence="1" id="KW-0436">Ligase</keyword>
<dbReference type="RefSeq" id="WP_011829658.1">
    <property type="nucleotide sequence ID" value="NC_008825.1"/>
</dbReference>
<dbReference type="HOGENOM" id="CLU_007415_0_2_4"/>